<proteinExistence type="predicted"/>
<dbReference type="InterPro" id="IPR000014">
    <property type="entry name" value="PAS"/>
</dbReference>
<dbReference type="Gene3D" id="3.30.450.20">
    <property type="entry name" value="PAS domain"/>
    <property type="match status" value="2"/>
</dbReference>
<keyword evidence="7" id="KW-1133">Transmembrane helix</keyword>
<evidence type="ECO:0000313" key="11">
    <source>
        <dbReference type="Proteomes" id="UP000631694"/>
    </source>
</evidence>
<protein>
    <recommendedName>
        <fullName evidence="2">histidine kinase</fullName>
        <ecNumber evidence="2">2.7.13.3</ecNumber>
    </recommendedName>
</protein>
<dbReference type="InterPro" id="IPR003661">
    <property type="entry name" value="HisK_dim/P_dom"/>
</dbReference>
<dbReference type="PRINTS" id="PR00344">
    <property type="entry name" value="BCTRLSENSOR"/>
</dbReference>
<dbReference type="GO" id="GO:0009927">
    <property type="term" value="F:histidine phosphotransfer kinase activity"/>
    <property type="evidence" value="ECO:0007669"/>
    <property type="project" value="TreeGrafter"/>
</dbReference>
<dbReference type="InterPro" id="IPR003594">
    <property type="entry name" value="HATPase_dom"/>
</dbReference>
<comment type="caution">
    <text evidence="10">The sequence shown here is derived from an EMBL/GenBank/DDBJ whole genome shotgun (WGS) entry which is preliminary data.</text>
</comment>
<dbReference type="SUPFAM" id="SSF55874">
    <property type="entry name" value="ATPase domain of HSP90 chaperone/DNA topoisomerase II/histidine kinase"/>
    <property type="match status" value="1"/>
</dbReference>
<feature type="domain" description="Histidine kinase" evidence="8">
    <location>
        <begin position="555"/>
        <end position="774"/>
    </location>
</feature>
<accession>A0A931I1D5</accession>
<dbReference type="CDD" id="cd00082">
    <property type="entry name" value="HisKA"/>
    <property type="match status" value="1"/>
</dbReference>
<dbReference type="InterPro" id="IPR004358">
    <property type="entry name" value="Sig_transdc_His_kin-like_C"/>
</dbReference>
<dbReference type="InterPro" id="IPR013655">
    <property type="entry name" value="PAS_fold_3"/>
</dbReference>
<evidence type="ECO:0000256" key="3">
    <source>
        <dbReference type="ARBA" id="ARBA00022553"/>
    </source>
</evidence>
<keyword evidence="7" id="KW-0812">Transmembrane</keyword>
<dbReference type="InterPro" id="IPR005467">
    <property type="entry name" value="His_kinase_dom"/>
</dbReference>
<dbReference type="Gene3D" id="1.10.287.130">
    <property type="match status" value="1"/>
</dbReference>
<dbReference type="PANTHER" id="PTHR43047:SF72">
    <property type="entry name" value="OSMOSENSING HISTIDINE PROTEIN KINASE SLN1"/>
    <property type="match status" value="1"/>
</dbReference>
<evidence type="ECO:0000256" key="7">
    <source>
        <dbReference type="SAM" id="Phobius"/>
    </source>
</evidence>
<comment type="catalytic activity">
    <reaction evidence="1">
        <text>ATP + protein L-histidine = ADP + protein N-phospho-L-histidine.</text>
        <dbReference type="EC" id="2.7.13.3"/>
    </reaction>
</comment>
<dbReference type="AlphaFoldDB" id="A0A931I1D5"/>
<dbReference type="GO" id="GO:0000155">
    <property type="term" value="F:phosphorelay sensor kinase activity"/>
    <property type="evidence" value="ECO:0007669"/>
    <property type="project" value="InterPro"/>
</dbReference>
<feature type="transmembrane region" description="Helical" evidence="7">
    <location>
        <begin position="52"/>
        <end position="70"/>
    </location>
</feature>
<dbReference type="PANTHER" id="PTHR43047">
    <property type="entry name" value="TWO-COMPONENT HISTIDINE PROTEIN KINASE"/>
    <property type="match status" value="1"/>
</dbReference>
<organism evidence="10 11">
    <name type="scientific">Methylobrevis albus</name>
    <dbReference type="NCBI Taxonomy" id="2793297"/>
    <lineage>
        <taxon>Bacteria</taxon>
        <taxon>Pseudomonadati</taxon>
        <taxon>Pseudomonadota</taxon>
        <taxon>Alphaproteobacteria</taxon>
        <taxon>Hyphomicrobiales</taxon>
        <taxon>Pleomorphomonadaceae</taxon>
        <taxon>Methylobrevis</taxon>
    </lineage>
</organism>
<dbReference type="InterPro" id="IPR036097">
    <property type="entry name" value="HisK_dim/P_sf"/>
</dbReference>
<evidence type="ECO:0000256" key="2">
    <source>
        <dbReference type="ARBA" id="ARBA00012438"/>
    </source>
</evidence>
<evidence type="ECO:0000256" key="4">
    <source>
        <dbReference type="ARBA" id="ARBA00022679"/>
    </source>
</evidence>
<dbReference type="InterPro" id="IPR035965">
    <property type="entry name" value="PAS-like_dom_sf"/>
</dbReference>
<dbReference type="CDD" id="cd00130">
    <property type="entry name" value="PAS"/>
    <property type="match status" value="1"/>
</dbReference>
<evidence type="ECO:0000256" key="6">
    <source>
        <dbReference type="SAM" id="Coils"/>
    </source>
</evidence>
<dbReference type="InterPro" id="IPR001610">
    <property type="entry name" value="PAC"/>
</dbReference>
<name>A0A931I1D5_9HYPH</name>
<dbReference type="SMART" id="SM00388">
    <property type="entry name" value="HisKA"/>
    <property type="match status" value="1"/>
</dbReference>
<evidence type="ECO:0000259" key="9">
    <source>
        <dbReference type="PROSITE" id="PS50113"/>
    </source>
</evidence>
<evidence type="ECO:0000256" key="5">
    <source>
        <dbReference type="ARBA" id="ARBA00022777"/>
    </source>
</evidence>
<dbReference type="SMART" id="SM00086">
    <property type="entry name" value="PAC"/>
    <property type="match status" value="2"/>
</dbReference>
<dbReference type="RefSeq" id="WP_197310680.1">
    <property type="nucleotide sequence ID" value="NZ_JADZLT010000048.1"/>
</dbReference>
<dbReference type="InterPro" id="IPR000700">
    <property type="entry name" value="PAS-assoc_C"/>
</dbReference>
<dbReference type="Gene3D" id="3.30.565.10">
    <property type="entry name" value="Histidine kinase-like ATPase, C-terminal domain"/>
    <property type="match status" value="1"/>
</dbReference>
<dbReference type="EMBL" id="JADZLT010000048">
    <property type="protein sequence ID" value="MBH0237584.1"/>
    <property type="molecule type" value="Genomic_DNA"/>
</dbReference>
<keyword evidence="5" id="KW-0418">Kinase</keyword>
<reference evidence="10" key="1">
    <citation type="submission" date="2020-12" db="EMBL/GenBank/DDBJ databases">
        <title>Methylobrevis albus sp. nov., isolated from fresh water lack sediment.</title>
        <authorList>
            <person name="Zou Q."/>
        </authorList>
    </citation>
    <scope>NUCLEOTIDE SEQUENCE</scope>
    <source>
        <strain evidence="10">L22</strain>
    </source>
</reference>
<dbReference type="SMART" id="SM00091">
    <property type="entry name" value="PAS"/>
    <property type="match status" value="2"/>
</dbReference>
<dbReference type="Pfam" id="PF00512">
    <property type="entry name" value="HisKA"/>
    <property type="match status" value="1"/>
</dbReference>
<dbReference type="SUPFAM" id="SSF47384">
    <property type="entry name" value="Homodimeric domain of signal transducing histidine kinase"/>
    <property type="match status" value="1"/>
</dbReference>
<dbReference type="PROSITE" id="PS50109">
    <property type="entry name" value="HIS_KIN"/>
    <property type="match status" value="1"/>
</dbReference>
<dbReference type="FunFam" id="3.30.565.10:FF:000006">
    <property type="entry name" value="Sensor histidine kinase WalK"/>
    <property type="match status" value="1"/>
</dbReference>
<dbReference type="Pfam" id="PF08447">
    <property type="entry name" value="PAS_3"/>
    <property type="match status" value="1"/>
</dbReference>
<evidence type="ECO:0000313" key="10">
    <source>
        <dbReference type="EMBL" id="MBH0237584.1"/>
    </source>
</evidence>
<dbReference type="EC" id="2.7.13.3" evidence="2"/>
<feature type="coiled-coil region" evidence="6">
    <location>
        <begin position="504"/>
        <end position="548"/>
    </location>
</feature>
<sequence>MARTTDAAASERWRLRFFGASEADEAMRGHARLIVHPAYQRLLQAEPILRRSIPVLIAVFLIVVGVARAYSLSDRHDETDTAAQDMLALIAEALDSTLSAAPVPADGAGYRMTIRTTLQEALPPTATSGGRKILFADADGTVVSTAPEDPALTGRSLNEILGYGQPLTTFGARAGILEIDLPSGPTVYATVRNLAGDRGQVAVYQPFEQVFASWRRDVSVNVSLFIGTSCILIVVVYAYFVQTSRAREADHLYAQTQHRVDTALRRGRCGLWDWDLSRGRLFWSPSMYVILGMQPNSELMGFGDLQAMIHPDDTDLYAMARDLLESGQSSVDFSFRIRHAEGRWVWLRARAEIVRDRDGTPHLIGIAVDETEQKRLAEANETADLRLRDAIETISEAFVLWDADNRLVMCNSKYQSLHGLPAELVTPGTPYDEVMSAGTQPIVHSAPRLQPLSQDDGARTFEAQLRDGRWLQINERRTKDGGFVSVGTDITELKQQEERLLDSERRLMATVADLRQSRQKLQTQTQQLVELADKYAEEKARAEAANRSKSEFLASMSHELRTPLNAIIGFSEVMRSRIFGDLGSIKYDEYCNDIHESGTYLLNVISDILDMSKIEAGRVNLTLEPVHLDEVLAESTRIMKNQAEDRSIQLVTDFSVPVPILADRRAIKQVALNLVSNALKFTPLGGRVRVRTELIDDVARLTVEDTGIGIPREALARLGKPFVQVENQMTRKHPGSGLGLAIARSLAELHGGSMTIQSQEGVGTTVVVDLPRIASPTFAGDTLRLRTLLPGATPDDGTLEDRTVH</sequence>
<keyword evidence="3" id="KW-0597">Phosphoprotein</keyword>
<dbReference type="SMART" id="SM00387">
    <property type="entry name" value="HATPase_c"/>
    <property type="match status" value="1"/>
</dbReference>
<feature type="transmembrane region" description="Helical" evidence="7">
    <location>
        <begin position="218"/>
        <end position="240"/>
    </location>
</feature>
<dbReference type="Pfam" id="PF12860">
    <property type="entry name" value="PAS_7"/>
    <property type="match status" value="1"/>
</dbReference>
<dbReference type="InterPro" id="IPR036890">
    <property type="entry name" value="HATPase_C_sf"/>
</dbReference>
<dbReference type="SUPFAM" id="SSF55785">
    <property type="entry name" value="PYP-like sensor domain (PAS domain)"/>
    <property type="match status" value="2"/>
</dbReference>
<dbReference type="GO" id="GO:0005886">
    <property type="term" value="C:plasma membrane"/>
    <property type="evidence" value="ECO:0007669"/>
    <property type="project" value="TreeGrafter"/>
</dbReference>
<keyword evidence="6" id="KW-0175">Coiled coil</keyword>
<keyword evidence="11" id="KW-1185">Reference proteome</keyword>
<dbReference type="CDD" id="cd16922">
    <property type="entry name" value="HATPase_EvgS-ArcB-TorS-like"/>
    <property type="match status" value="1"/>
</dbReference>
<evidence type="ECO:0000259" key="8">
    <source>
        <dbReference type="PROSITE" id="PS50109"/>
    </source>
</evidence>
<feature type="domain" description="PAC" evidence="9">
    <location>
        <begin position="331"/>
        <end position="382"/>
    </location>
</feature>
<dbReference type="PROSITE" id="PS50113">
    <property type="entry name" value="PAC"/>
    <property type="match status" value="1"/>
</dbReference>
<evidence type="ECO:0000256" key="1">
    <source>
        <dbReference type="ARBA" id="ARBA00000085"/>
    </source>
</evidence>
<dbReference type="Proteomes" id="UP000631694">
    <property type="component" value="Unassembled WGS sequence"/>
</dbReference>
<dbReference type="Pfam" id="PF02518">
    <property type="entry name" value="HATPase_c"/>
    <property type="match status" value="1"/>
</dbReference>
<keyword evidence="4" id="KW-0808">Transferase</keyword>
<gene>
    <name evidence="10" type="ORF">I5731_07125</name>
</gene>
<keyword evidence="7" id="KW-0472">Membrane</keyword>
<dbReference type="NCBIfam" id="TIGR00229">
    <property type="entry name" value="sensory_box"/>
    <property type="match status" value="2"/>
</dbReference>